<evidence type="ECO:0000256" key="2">
    <source>
        <dbReference type="ARBA" id="ARBA00005745"/>
    </source>
</evidence>
<comment type="similarity">
    <text evidence="2 9">Belongs to the GSP F family.</text>
</comment>
<feature type="domain" description="Type II secretion system protein GspF" evidence="11">
    <location>
        <begin position="72"/>
        <end position="195"/>
    </location>
</feature>
<dbReference type="InterPro" id="IPR018076">
    <property type="entry name" value="T2SS_GspF_dom"/>
</dbReference>
<keyword evidence="3 9" id="KW-0813">Transport</keyword>
<dbReference type="NCBIfam" id="NF047826">
    <property type="entry name" value="T3SSXpsF"/>
    <property type="match status" value="1"/>
</dbReference>
<dbReference type="GO" id="GO:0005886">
    <property type="term" value="C:plasma membrane"/>
    <property type="evidence" value="ECO:0007669"/>
    <property type="project" value="UniProtKB-SubCell"/>
</dbReference>
<gene>
    <name evidence="12" type="ORF">BCL79_3094</name>
</gene>
<feature type="transmembrane region" description="Helical" evidence="10">
    <location>
        <begin position="214"/>
        <end position="240"/>
    </location>
</feature>
<dbReference type="InterPro" id="IPR001992">
    <property type="entry name" value="T2SS_GspF/T4SS_PilC_CS"/>
</dbReference>
<feature type="transmembrane region" description="Helical" evidence="10">
    <location>
        <begin position="171"/>
        <end position="194"/>
    </location>
</feature>
<dbReference type="PANTHER" id="PTHR30012">
    <property type="entry name" value="GENERAL SECRETION PATHWAY PROTEIN"/>
    <property type="match status" value="1"/>
</dbReference>
<dbReference type="GO" id="GO:0015628">
    <property type="term" value="P:protein secretion by the type II secretion system"/>
    <property type="evidence" value="ECO:0007669"/>
    <property type="project" value="TreeGrafter"/>
</dbReference>
<comment type="caution">
    <text evidence="12">The sequence shown here is derived from an EMBL/GenBank/DDBJ whole genome shotgun (WGS) entry which is preliminary data.</text>
</comment>
<keyword evidence="6 9" id="KW-0812">Transmembrane</keyword>
<dbReference type="InterPro" id="IPR042094">
    <property type="entry name" value="T2SS_GspF_sf"/>
</dbReference>
<dbReference type="Proteomes" id="UP000274786">
    <property type="component" value="Unassembled WGS sequence"/>
</dbReference>
<keyword evidence="8 10" id="KW-0472">Membrane</keyword>
<dbReference type="PANTHER" id="PTHR30012:SF7">
    <property type="entry name" value="PROTEIN TRANSPORT PROTEIN HOFC HOMOLOG"/>
    <property type="match status" value="1"/>
</dbReference>
<dbReference type="FunFam" id="1.20.81.30:FF:000001">
    <property type="entry name" value="Type II secretion system protein F"/>
    <property type="match status" value="2"/>
</dbReference>
<name>A0A498CHV9_9GAMM</name>
<evidence type="ECO:0000313" key="12">
    <source>
        <dbReference type="EMBL" id="RLK51951.1"/>
    </source>
</evidence>
<proteinExistence type="inferred from homology"/>
<evidence type="ECO:0000256" key="10">
    <source>
        <dbReference type="SAM" id="Phobius"/>
    </source>
</evidence>
<evidence type="ECO:0000313" key="13">
    <source>
        <dbReference type="Proteomes" id="UP000274786"/>
    </source>
</evidence>
<dbReference type="RefSeq" id="WP_121042625.1">
    <property type="nucleotide sequence ID" value="NZ_RCDC01000006.1"/>
</dbReference>
<dbReference type="OrthoDB" id="9805682at2"/>
<sequence>MAQYRYKALNAHGELFDGQMEAASEAEVAARLQDQGHMPMEARLASEGVAGASSWAALLRRKPFDGGGLVQFTQQLATLLGAGQPLDRALSILLELPEDERTRRVVTDIRDIVRGGAPLSTALERQHGLFSRLYINMVRAGEAGGSLHDTLQRLADYLERSAELKGRVINALIYPAILLAVVGGALLFLLGYVVPQFALMYESLDVALPWFTQWVLTAGLVVREGWIIMIVVPAVIALVVERRLRQPATRLAVDGWLLQRNGIGPLLAKLETARLARTLGTLLRNGVPLLSGLGIARNVLSNRALAADVDAASDEVKNGNGLSASLARGKRFPRLALQMIQVGEESGALDTMLLKTADTFEQESARAIDRLLSALVPVITLVLASVVGLVIVAVLVPLYDLTNAIG</sequence>
<keyword evidence="4" id="KW-1003">Cell membrane</keyword>
<evidence type="ECO:0000256" key="7">
    <source>
        <dbReference type="ARBA" id="ARBA00022989"/>
    </source>
</evidence>
<evidence type="ECO:0000259" key="11">
    <source>
        <dbReference type="Pfam" id="PF00482"/>
    </source>
</evidence>
<dbReference type="PROSITE" id="PS00874">
    <property type="entry name" value="T2SP_F"/>
    <property type="match status" value="1"/>
</dbReference>
<keyword evidence="5" id="KW-0997">Cell inner membrane</keyword>
<accession>A0A498CHV9</accession>
<dbReference type="EMBL" id="RCDC01000006">
    <property type="protein sequence ID" value="RLK51951.1"/>
    <property type="molecule type" value="Genomic_DNA"/>
</dbReference>
<reference evidence="12 13" key="1">
    <citation type="submission" date="2018-10" db="EMBL/GenBank/DDBJ databases">
        <title>Comparative analysis of microorganisms from saline springs in Andes Mountain Range, Colombia.</title>
        <authorList>
            <person name="Rubin E."/>
        </authorList>
    </citation>
    <scope>NUCLEOTIDE SEQUENCE [LARGE SCALE GENOMIC DNA]</scope>
    <source>
        <strain evidence="12 13">USBA GBX 843</strain>
    </source>
</reference>
<dbReference type="Gene3D" id="1.20.81.30">
    <property type="entry name" value="Type II secretion system (T2SS), domain F"/>
    <property type="match status" value="2"/>
</dbReference>
<feature type="transmembrane region" description="Helical" evidence="10">
    <location>
        <begin position="374"/>
        <end position="399"/>
    </location>
</feature>
<dbReference type="Pfam" id="PF00482">
    <property type="entry name" value="T2SSF"/>
    <property type="match status" value="2"/>
</dbReference>
<evidence type="ECO:0000256" key="4">
    <source>
        <dbReference type="ARBA" id="ARBA00022475"/>
    </source>
</evidence>
<keyword evidence="7 10" id="KW-1133">Transmembrane helix</keyword>
<feature type="domain" description="Type II secretion system protein GspF" evidence="11">
    <location>
        <begin position="276"/>
        <end position="397"/>
    </location>
</feature>
<evidence type="ECO:0000256" key="6">
    <source>
        <dbReference type="ARBA" id="ARBA00022692"/>
    </source>
</evidence>
<evidence type="ECO:0000256" key="5">
    <source>
        <dbReference type="ARBA" id="ARBA00022519"/>
    </source>
</evidence>
<organism evidence="12 13">
    <name type="scientific">Stenotrophomonas rhizophila</name>
    <dbReference type="NCBI Taxonomy" id="216778"/>
    <lineage>
        <taxon>Bacteria</taxon>
        <taxon>Pseudomonadati</taxon>
        <taxon>Pseudomonadota</taxon>
        <taxon>Gammaproteobacteria</taxon>
        <taxon>Lysobacterales</taxon>
        <taxon>Lysobacteraceae</taxon>
        <taxon>Stenotrophomonas</taxon>
    </lineage>
</organism>
<comment type="subcellular location">
    <subcellularLocation>
        <location evidence="1 9">Cell inner membrane</location>
        <topology evidence="1 9">Multi-pass membrane protein</topology>
    </subcellularLocation>
</comment>
<evidence type="ECO:0000256" key="1">
    <source>
        <dbReference type="ARBA" id="ARBA00004429"/>
    </source>
</evidence>
<evidence type="ECO:0000256" key="3">
    <source>
        <dbReference type="ARBA" id="ARBA00022448"/>
    </source>
</evidence>
<evidence type="ECO:0000256" key="8">
    <source>
        <dbReference type="ARBA" id="ARBA00023136"/>
    </source>
</evidence>
<evidence type="ECO:0000256" key="9">
    <source>
        <dbReference type="RuleBase" id="RU003923"/>
    </source>
</evidence>
<dbReference type="InterPro" id="IPR003004">
    <property type="entry name" value="GspF/PilC"/>
</dbReference>
<dbReference type="AlphaFoldDB" id="A0A498CHV9"/>
<protein>
    <submittedName>
        <fullName evidence="12">General secretion pathway protein F</fullName>
    </submittedName>
</protein>
<dbReference type="PRINTS" id="PR00812">
    <property type="entry name" value="BCTERIALGSPF"/>
</dbReference>